<dbReference type="Pfam" id="PF00067">
    <property type="entry name" value="p450"/>
    <property type="match status" value="1"/>
</dbReference>
<comment type="caution">
    <text evidence="9">The sequence shown here is derived from an EMBL/GenBank/DDBJ whole genome shotgun (WGS) entry which is preliminary data.</text>
</comment>
<proteinExistence type="inferred from homology"/>
<dbReference type="RefSeq" id="XP_037196717.1">
    <property type="nucleotide sequence ID" value="XM_037332563.1"/>
</dbReference>
<sequence>MINMISECGVSSMTFLVIVACIILSTIFWRTFFKKSRYPFPPSPPGEPILGHIRLVPTDDPHLYYQKLSQQYNTDILYFKQFLTPVVVLNTVKAADELLSRRGANYCDRPRFVLFEVMGWGRTLTFLPWGSRFKAHRTHLQTAFTKSSVVRYREVQEYEARQALHTITQRPDDWEIALRRFASAIVLRVSFGITLKNDDDEYIKIAADAINATGSGGSPGATVIDYFPFLGNLPHWLVPSKAITHAKNWGSAIKRLHDVPFAAARKDFNKGAAQNSSYVYPLLERYEKNESHNLPNDFAMEDINGSAAAIFIAGSDTTFATTLVGILNLLLNPTIFHKARSLLDRTIGLDRLPSLKDREHPDLLYIEHIVQEIVRWRPLSPLGVPHKSLNDDIYNEMFIPQGTNVFFNTWAMSRDETVYNNPDLFNPDRYLPVEQGGAGEPYLKGPFGFGRRICVGRHLALGSVWIVLATLISTVDISKAVDSKGEDVEPVVGFTTGLSRLLTDCCWFSHPLHFDCRFTPRSEGMASLLDSSLL</sequence>
<keyword evidence="2 6" id="KW-0479">Metal-binding</keyword>
<name>A0A8H6EMG5_9HELO</name>
<dbReference type="PANTHER" id="PTHR46300:SF5">
    <property type="entry name" value="CYTOCHROME P450"/>
    <property type="match status" value="1"/>
</dbReference>
<accession>A0A8H6EMG5</accession>
<dbReference type="CDD" id="cd11065">
    <property type="entry name" value="CYP64-like"/>
    <property type="match status" value="1"/>
</dbReference>
<dbReference type="Proteomes" id="UP000531561">
    <property type="component" value="Unassembled WGS sequence"/>
</dbReference>
<dbReference type="GO" id="GO:0005506">
    <property type="term" value="F:iron ion binding"/>
    <property type="evidence" value="ECO:0007669"/>
    <property type="project" value="InterPro"/>
</dbReference>
<keyword evidence="7" id="KW-0503">Monooxygenase</keyword>
<feature type="binding site" description="axial binding residue" evidence="6">
    <location>
        <position position="454"/>
    </location>
    <ligand>
        <name>heme</name>
        <dbReference type="ChEBI" id="CHEBI:30413"/>
    </ligand>
    <ligandPart>
        <name>Fe</name>
        <dbReference type="ChEBI" id="CHEBI:18248"/>
    </ligandPart>
</feature>
<keyword evidence="5" id="KW-0843">Virulence</keyword>
<dbReference type="PANTHER" id="PTHR46300">
    <property type="entry name" value="P450, PUTATIVE (EUROFUNG)-RELATED-RELATED"/>
    <property type="match status" value="1"/>
</dbReference>
<dbReference type="PRINTS" id="PR00385">
    <property type="entry name" value="P450"/>
</dbReference>
<dbReference type="PROSITE" id="PS00086">
    <property type="entry name" value="CYTOCHROME_P450"/>
    <property type="match status" value="1"/>
</dbReference>
<evidence type="ECO:0000256" key="6">
    <source>
        <dbReference type="PIRSR" id="PIRSR602401-1"/>
    </source>
</evidence>
<dbReference type="EMBL" id="JABFCT010000003">
    <property type="protein sequence ID" value="KAF5877771.1"/>
    <property type="molecule type" value="Genomic_DNA"/>
</dbReference>
<evidence type="ECO:0000256" key="5">
    <source>
        <dbReference type="ARBA" id="ARBA00023026"/>
    </source>
</evidence>
<keyword evidence="4 6" id="KW-0408">Iron</keyword>
<dbReference type="AlphaFoldDB" id="A0A8H6EMG5"/>
<dbReference type="GO" id="GO:0004497">
    <property type="term" value="F:monooxygenase activity"/>
    <property type="evidence" value="ECO:0007669"/>
    <property type="project" value="UniProtKB-KW"/>
</dbReference>
<dbReference type="GeneID" id="59256255"/>
<organism evidence="9 10">
    <name type="scientific">Botrytis fragariae</name>
    <dbReference type="NCBI Taxonomy" id="1964551"/>
    <lineage>
        <taxon>Eukaryota</taxon>
        <taxon>Fungi</taxon>
        <taxon>Dikarya</taxon>
        <taxon>Ascomycota</taxon>
        <taxon>Pezizomycotina</taxon>
        <taxon>Leotiomycetes</taxon>
        <taxon>Helotiales</taxon>
        <taxon>Sclerotiniaceae</taxon>
        <taxon>Botrytis</taxon>
    </lineage>
</organism>
<evidence type="ECO:0000313" key="9">
    <source>
        <dbReference type="EMBL" id="KAF5877771.1"/>
    </source>
</evidence>
<protein>
    <submittedName>
        <fullName evidence="9">Putative cytochrome p450 protein</fullName>
    </submittedName>
</protein>
<comment type="cofactor">
    <cofactor evidence="6">
        <name>heme</name>
        <dbReference type="ChEBI" id="CHEBI:30413"/>
    </cofactor>
</comment>
<dbReference type="OrthoDB" id="2789670at2759"/>
<feature type="transmembrane region" description="Helical" evidence="8">
    <location>
        <begin position="12"/>
        <end position="33"/>
    </location>
</feature>
<keyword evidence="10" id="KW-1185">Reference proteome</keyword>
<evidence type="ECO:0000256" key="8">
    <source>
        <dbReference type="SAM" id="Phobius"/>
    </source>
</evidence>
<evidence type="ECO:0000313" key="10">
    <source>
        <dbReference type="Proteomes" id="UP000531561"/>
    </source>
</evidence>
<dbReference type="GO" id="GO:0016705">
    <property type="term" value="F:oxidoreductase activity, acting on paired donors, with incorporation or reduction of molecular oxygen"/>
    <property type="evidence" value="ECO:0007669"/>
    <property type="project" value="InterPro"/>
</dbReference>
<evidence type="ECO:0000256" key="1">
    <source>
        <dbReference type="ARBA" id="ARBA00010617"/>
    </source>
</evidence>
<keyword evidence="8" id="KW-0812">Transmembrane</keyword>
<dbReference type="Gene3D" id="1.10.630.10">
    <property type="entry name" value="Cytochrome P450"/>
    <property type="match status" value="1"/>
</dbReference>
<reference evidence="9 10" key="1">
    <citation type="journal article" date="2020" name="Phytopathology">
        <title>A high-quality genome resource of Botrytis fragariae, a new and rapidly spreading fungal pathogen causing strawberry gray mold in the U.S.A.</title>
        <authorList>
            <person name="Wu Y."/>
            <person name="Saski C.A."/>
            <person name="Schnabel G."/>
            <person name="Xiao S."/>
            <person name="Hu M."/>
        </authorList>
    </citation>
    <scope>NUCLEOTIDE SEQUENCE [LARGE SCALE GENOMIC DNA]</scope>
    <source>
        <strain evidence="9 10">BVB16</strain>
    </source>
</reference>
<evidence type="ECO:0000256" key="4">
    <source>
        <dbReference type="ARBA" id="ARBA00023004"/>
    </source>
</evidence>
<dbReference type="InterPro" id="IPR001128">
    <property type="entry name" value="Cyt_P450"/>
</dbReference>
<evidence type="ECO:0000256" key="2">
    <source>
        <dbReference type="ARBA" id="ARBA00022723"/>
    </source>
</evidence>
<dbReference type="InterPro" id="IPR017972">
    <property type="entry name" value="Cyt_P450_CS"/>
</dbReference>
<keyword evidence="3 7" id="KW-0560">Oxidoreductase</keyword>
<evidence type="ECO:0000256" key="7">
    <source>
        <dbReference type="RuleBase" id="RU000461"/>
    </source>
</evidence>
<keyword evidence="6 7" id="KW-0349">Heme</keyword>
<gene>
    <name evidence="9" type="ORF">Bfra_002139</name>
</gene>
<keyword evidence="8" id="KW-0472">Membrane</keyword>
<dbReference type="PRINTS" id="PR00463">
    <property type="entry name" value="EP450I"/>
</dbReference>
<dbReference type="InterPro" id="IPR002401">
    <property type="entry name" value="Cyt_P450_E_grp-I"/>
</dbReference>
<dbReference type="SUPFAM" id="SSF48264">
    <property type="entry name" value="Cytochrome P450"/>
    <property type="match status" value="1"/>
</dbReference>
<dbReference type="InterPro" id="IPR036396">
    <property type="entry name" value="Cyt_P450_sf"/>
</dbReference>
<evidence type="ECO:0000256" key="3">
    <source>
        <dbReference type="ARBA" id="ARBA00023002"/>
    </source>
</evidence>
<comment type="similarity">
    <text evidence="1 7">Belongs to the cytochrome P450 family.</text>
</comment>
<keyword evidence="8" id="KW-1133">Transmembrane helix</keyword>
<dbReference type="GO" id="GO:0020037">
    <property type="term" value="F:heme binding"/>
    <property type="evidence" value="ECO:0007669"/>
    <property type="project" value="InterPro"/>
</dbReference>
<dbReference type="InterPro" id="IPR050364">
    <property type="entry name" value="Cytochrome_P450_fung"/>
</dbReference>